<evidence type="ECO:0000313" key="5">
    <source>
        <dbReference type="EMBL" id="PSU44671.1"/>
    </source>
</evidence>
<protein>
    <submittedName>
        <fullName evidence="5">Uncharacterized protein</fullName>
    </submittedName>
</protein>
<dbReference type="Proteomes" id="UP000240987">
    <property type="component" value="Unassembled WGS sequence"/>
</dbReference>
<dbReference type="RefSeq" id="WP_107245662.1">
    <property type="nucleotide sequence ID" value="NZ_PYMJ01000045.1"/>
</dbReference>
<keyword evidence="1" id="KW-0732">Signal</keyword>
<feature type="signal peptide" evidence="1">
    <location>
        <begin position="1"/>
        <end position="21"/>
    </location>
</feature>
<sequence>MDKRFLATLLPAAMMTSNVDAAAFDTCPYTAFLLQEAQTKVYGVNLSTGAYQTLQTNVGMSGNLNAAGFNEADNYIYAYNTTSNQVVKVSSDFTAVALPVTNLLSSNFFVGDVHNNIYYLYRYGKGLYKIQLDSTQSDYLNLVQVTGSYTKMRLTDFAFHPADGNIYAIDNKYGYLYRIDPATGNKTTLGNAGVTGTFGAAYFEASGQFYFSRNQDGNIYTVDISDSNNIIPIATLFAKGPNSGLNDGVRCASAPAAVTEVDLGDAPDSYLTAIADNGPRHDLTTATTLYLGTVAGDAELIATESDDSTGADDEDGVIFTSLENGETSLISVTANDTGYLNAWVDWNKDGDFLDNNEKVFDSKLLNAGMTSLFLNVPDFVSEGQTWARFRFSSLASLPHYGGAPDGEVEDYAITLENSQLSTYNYGPFTAAFEDSWPIEGDFDLNDVVMRYSVEVKADPNYNVSQITLRGTLQAMGADYFNGFAIHLPELARSVVNEADILFTKNGELSTDTALEAGQSNVVLVISEDLRADTASTCRFFRTQEACQEIERFTFSLTVPLQANTKLWALPAPPYDPFIFGTPEKYHGDSAVTGRALEIHLDDYEPTDLGVASINLMTTQDDNSDLGAGSVYRTQNGLPWGFILTESWVHPKERTDMLNAYPRFFDYATQGSNVDWYTAGKRISTHLYGLE</sequence>
<comment type="caution">
    <text evidence="5">The sequence shown here is derived from an EMBL/GenBank/DDBJ whole genome shotgun (WGS) entry which is preliminary data.</text>
</comment>
<dbReference type="NCBIfam" id="TIGR04456">
    <property type="entry name" value="LruC_dom"/>
    <property type="match status" value="1"/>
</dbReference>
<evidence type="ECO:0000259" key="3">
    <source>
        <dbReference type="Pfam" id="PF20009"/>
    </source>
</evidence>
<gene>
    <name evidence="5" type="ORF">C9J12_26400</name>
</gene>
<evidence type="ECO:0000259" key="2">
    <source>
        <dbReference type="Pfam" id="PF16130"/>
    </source>
</evidence>
<dbReference type="InterPro" id="IPR031025">
    <property type="entry name" value="LruC_dom"/>
</dbReference>
<evidence type="ECO:0000256" key="1">
    <source>
        <dbReference type="SAM" id="SignalP"/>
    </source>
</evidence>
<feature type="domain" description="GEVED" evidence="3">
    <location>
        <begin position="339"/>
        <end position="414"/>
    </location>
</feature>
<dbReference type="Gene3D" id="2.120.10.30">
    <property type="entry name" value="TolB, C-terminal domain"/>
    <property type="match status" value="1"/>
</dbReference>
<feature type="domain" description="DUF4842" evidence="2">
    <location>
        <begin position="462"/>
        <end position="676"/>
    </location>
</feature>
<dbReference type="Pfam" id="PF21959">
    <property type="entry name" value="DUF6923"/>
    <property type="match status" value="1"/>
</dbReference>
<dbReference type="EMBL" id="PYMJ01000045">
    <property type="protein sequence ID" value="PSU44671.1"/>
    <property type="molecule type" value="Genomic_DNA"/>
</dbReference>
<dbReference type="InterPro" id="IPR032295">
    <property type="entry name" value="DUF4842"/>
</dbReference>
<feature type="domain" description="DUF6923" evidence="4">
    <location>
        <begin position="35"/>
        <end position="252"/>
    </location>
</feature>
<keyword evidence="6" id="KW-1185">Reference proteome</keyword>
<dbReference type="AlphaFoldDB" id="A0A2T3J7C9"/>
<organism evidence="5 6">
    <name type="scientific">Photobacterium frigidiphilum</name>
    <dbReference type="NCBI Taxonomy" id="264736"/>
    <lineage>
        <taxon>Bacteria</taxon>
        <taxon>Pseudomonadati</taxon>
        <taxon>Pseudomonadota</taxon>
        <taxon>Gammaproteobacteria</taxon>
        <taxon>Vibrionales</taxon>
        <taxon>Vibrionaceae</taxon>
        <taxon>Photobacterium</taxon>
    </lineage>
</organism>
<dbReference type="OrthoDB" id="1204817at2"/>
<dbReference type="InterPro" id="IPR045474">
    <property type="entry name" value="GEVED"/>
</dbReference>
<evidence type="ECO:0000259" key="4">
    <source>
        <dbReference type="Pfam" id="PF21959"/>
    </source>
</evidence>
<dbReference type="Pfam" id="PF20009">
    <property type="entry name" value="GEVED"/>
    <property type="match status" value="1"/>
</dbReference>
<dbReference type="Pfam" id="PF16130">
    <property type="entry name" value="DUF4842"/>
    <property type="match status" value="1"/>
</dbReference>
<accession>A0A2T3J7C9</accession>
<dbReference type="InterPro" id="IPR011042">
    <property type="entry name" value="6-blade_b-propeller_TolB-like"/>
</dbReference>
<reference evidence="5 6" key="1">
    <citation type="submission" date="2018-01" db="EMBL/GenBank/DDBJ databases">
        <title>Whole genome sequencing of Histamine producing bacteria.</title>
        <authorList>
            <person name="Butler K."/>
        </authorList>
    </citation>
    <scope>NUCLEOTIDE SEQUENCE [LARGE SCALE GENOMIC DNA]</scope>
    <source>
        <strain evidence="5 6">JCM 12947</strain>
    </source>
</reference>
<evidence type="ECO:0000313" key="6">
    <source>
        <dbReference type="Proteomes" id="UP000240987"/>
    </source>
</evidence>
<dbReference type="InterPro" id="IPR054215">
    <property type="entry name" value="DUF6923"/>
</dbReference>
<proteinExistence type="predicted"/>
<feature type="chain" id="PRO_5015705252" evidence="1">
    <location>
        <begin position="22"/>
        <end position="690"/>
    </location>
</feature>
<dbReference type="SUPFAM" id="SSF63825">
    <property type="entry name" value="YWTD domain"/>
    <property type="match status" value="1"/>
</dbReference>
<name>A0A2T3J7C9_9GAMM</name>